<keyword evidence="3" id="KW-1185">Reference proteome</keyword>
<proteinExistence type="predicted"/>
<feature type="transmembrane region" description="Helical" evidence="1">
    <location>
        <begin position="12"/>
        <end position="34"/>
    </location>
</feature>
<keyword evidence="1" id="KW-0472">Membrane</keyword>
<protein>
    <submittedName>
        <fullName evidence="2">Uncharacterized protein</fullName>
    </submittedName>
</protein>
<evidence type="ECO:0000256" key="1">
    <source>
        <dbReference type="SAM" id="Phobius"/>
    </source>
</evidence>
<evidence type="ECO:0000313" key="3">
    <source>
        <dbReference type="Proteomes" id="UP000004947"/>
    </source>
</evidence>
<dbReference type="Proteomes" id="UP000004947">
    <property type="component" value="Unassembled WGS sequence"/>
</dbReference>
<accession>A6DGT4</accession>
<gene>
    <name evidence="2" type="ORF">LNTAR_23464</name>
</gene>
<dbReference type="EMBL" id="ABCK01000002">
    <property type="protein sequence ID" value="EDM29401.1"/>
    <property type="molecule type" value="Genomic_DNA"/>
</dbReference>
<name>A6DGT4_9BACT</name>
<dbReference type="AlphaFoldDB" id="A6DGT4"/>
<keyword evidence="1" id="KW-1133">Transmembrane helix</keyword>
<evidence type="ECO:0000313" key="2">
    <source>
        <dbReference type="EMBL" id="EDM29401.1"/>
    </source>
</evidence>
<comment type="caution">
    <text evidence="2">The sequence shown here is derived from an EMBL/GenBank/DDBJ whole genome shotgun (WGS) entry which is preliminary data.</text>
</comment>
<keyword evidence="1" id="KW-0812">Transmembrane</keyword>
<organism evidence="2 3">
    <name type="scientific">Lentisphaera araneosa HTCC2155</name>
    <dbReference type="NCBI Taxonomy" id="313628"/>
    <lineage>
        <taxon>Bacteria</taxon>
        <taxon>Pseudomonadati</taxon>
        <taxon>Lentisphaerota</taxon>
        <taxon>Lentisphaeria</taxon>
        <taxon>Lentisphaerales</taxon>
        <taxon>Lentisphaeraceae</taxon>
        <taxon>Lentisphaera</taxon>
    </lineage>
</organism>
<reference evidence="2 3" key="1">
    <citation type="journal article" date="2010" name="J. Bacteriol.">
        <title>Genome sequence of Lentisphaera araneosa HTCC2155T, the type species of the order Lentisphaerales in the phylum Lentisphaerae.</title>
        <authorList>
            <person name="Thrash J.C."/>
            <person name="Cho J.C."/>
            <person name="Vergin K.L."/>
            <person name="Morris R.M."/>
            <person name="Giovannoni S.J."/>
        </authorList>
    </citation>
    <scope>NUCLEOTIDE SEQUENCE [LARGE SCALE GENOMIC DNA]</scope>
    <source>
        <strain evidence="2 3">HTCC2155</strain>
    </source>
</reference>
<sequence>MFRNGEIPKGYLLPKLIVANIIFFIGGFVFYFGWQYWIKTTLKKNGLDGLLNR</sequence>